<accession>A0A6P6V600</accession>
<dbReference type="EC" id="2.7.7.2" evidence="2"/>
<keyword evidence="6" id="KW-0548">Nucleotidyltransferase</keyword>
<evidence type="ECO:0000313" key="12">
    <source>
        <dbReference type="RefSeq" id="XP_027098126.1"/>
    </source>
</evidence>
<dbReference type="GO" id="GO:0006747">
    <property type="term" value="P:FAD biosynthetic process"/>
    <property type="evidence" value="ECO:0007669"/>
    <property type="project" value="UniProtKB-UniPathway"/>
</dbReference>
<evidence type="ECO:0000313" key="11">
    <source>
        <dbReference type="Proteomes" id="UP001652660"/>
    </source>
</evidence>
<name>A0A6P6V600_COFAR</name>
<dbReference type="OrthoDB" id="414641at2759"/>
<gene>
    <name evidence="12" type="primary">LOC113717577</name>
</gene>
<evidence type="ECO:0000256" key="8">
    <source>
        <dbReference type="ARBA" id="ARBA00022827"/>
    </source>
</evidence>
<dbReference type="RefSeq" id="XP_027098126.1">
    <property type="nucleotide sequence ID" value="XM_027242325.2"/>
</dbReference>
<keyword evidence="3" id="KW-0285">Flavoprotein</keyword>
<dbReference type="InterPro" id="IPR014729">
    <property type="entry name" value="Rossmann-like_a/b/a_fold"/>
</dbReference>
<evidence type="ECO:0000256" key="7">
    <source>
        <dbReference type="ARBA" id="ARBA00022741"/>
    </source>
</evidence>
<dbReference type="GO" id="GO:0003919">
    <property type="term" value="F:FMN adenylyltransferase activity"/>
    <property type="evidence" value="ECO:0007669"/>
    <property type="project" value="UniProtKB-EC"/>
</dbReference>
<evidence type="ECO:0000256" key="6">
    <source>
        <dbReference type="ARBA" id="ARBA00022695"/>
    </source>
</evidence>
<keyword evidence="8" id="KW-0274">FAD</keyword>
<reference evidence="11" key="1">
    <citation type="journal article" date="2025" name="Foods">
        <title>Unveiling the Microbial Signatures of Arabica Coffee Cherries: Insights into Ripeness Specific Diversity, Functional Traits, and Implications for Quality and Safety.</title>
        <authorList>
            <consortium name="RefSeq"/>
            <person name="Tenea G.N."/>
            <person name="Cifuentes V."/>
            <person name="Reyes P."/>
            <person name="Cevallos-Vallejos M."/>
        </authorList>
    </citation>
    <scope>NUCLEOTIDE SEQUENCE [LARGE SCALE GENOMIC DNA]</scope>
</reference>
<dbReference type="UniPathway" id="UPA00277">
    <property type="reaction ID" value="UER00407"/>
</dbReference>
<reference evidence="12" key="2">
    <citation type="submission" date="2025-08" db="UniProtKB">
        <authorList>
            <consortium name="RefSeq"/>
        </authorList>
    </citation>
    <scope>IDENTIFICATION</scope>
    <source>
        <tissue evidence="12">Leaves</tissue>
    </source>
</reference>
<dbReference type="GO" id="GO:0009231">
    <property type="term" value="P:riboflavin biosynthetic process"/>
    <property type="evidence" value="ECO:0007669"/>
    <property type="project" value="InterPro"/>
</dbReference>
<evidence type="ECO:0000256" key="2">
    <source>
        <dbReference type="ARBA" id="ARBA00012393"/>
    </source>
</evidence>
<keyword evidence="11" id="KW-1185">Reference proteome</keyword>
<dbReference type="SUPFAM" id="SSF52374">
    <property type="entry name" value="Nucleotidylyl transferase"/>
    <property type="match status" value="1"/>
</dbReference>
<dbReference type="Gene3D" id="3.40.50.620">
    <property type="entry name" value="HUPs"/>
    <property type="match status" value="1"/>
</dbReference>
<proteinExistence type="predicted"/>
<dbReference type="PANTHER" id="PTHR12714:SF20">
    <property type="entry name" value="FAD SYNTHETASE 1, CHLOROPLASTIC-RELATED"/>
    <property type="match status" value="1"/>
</dbReference>
<evidence type="ECO:0000256" key="3">
    <source>
        <dbReference type="ARBA" id="ARBA00022630"/>
    </source>
</evidence>
<dbReference type="CDD" id="cd02064">
    <property type="entry name" value="FAD_synthetase_N"/>
    <property type="match status" value="1"/>
</dbReference>
<keyword evidence="9" id="KW-0067">ATP-binding</keyword>
<evidence type="ECO:0000256" key="1">
    <source>
        <dbReference type="ARBA" id="ARBA00004726"/>
    </source>
</evidence>
<organism evidence="11 12">
    <name type="scientific">Coffea arabica</name>
    <name type="common">Arabian coffee</name>
    <dbReference type="NCBI Taxonomy" id="13443"/>
    <lineage>
        <taxon>Eukaryota</taxon>
        <taxon>Viridiplantae</taxon>
        <taxon>Streptophyta</taxon>
        <taxon>Embryophyta</taxon>
        <taxon>Tracheophyta</taxon>
        <taxon>Spermatophyta</taxon>
        <taxon>Magnoliopsida</taxon>
        <taxon>eudicotyledons</taxon>
        <taxon>Gunneridae</taxon>
        <taxon>Pentapetalae</taxon>
        <taxon>asterids</taxon>
        <taxon>lamiids</taxon>
        <taxon>Gentianales</taxon>
        <taxon>Rubiaceae</taxon>
        <taxon>Ixoroideae</taxon>
        <taxon>Gardenieae complex</taxon>
        <taxon>Bertiereae - Coffeeae clade</taxon>
        <taxon>Coffeeae</taxon>
        <taxon>Coffea</taxon>
    </lineage>
</organism>
<dbReference type="GO" id="GO:0009507">
    <property type="term" value="C:chloroplast"/>
    <property type="evidence" value="ECO:0007669"/>
    <property type="project" value="TreeGrafter"/>
</dbReference>
<keyword evidence="5" id="KW-0808">Transferase</keyword>
<evidence type="ECO:0000256" key="9">
    <source>
        <dbReference type="ARBA" id="ARBA00022840"/>
    </source>
</evidence>
<dbReference type="GO" id="GO:0005524">
    <property type="term" value="F:ATP binding"/>
    <property type="evidence" value="ECO:0007669"/>
    <property type="project" value="UniProtKB-KW"/>
</dbReference>
<dbReference type="AlphaFoldDB" id="A0A6P6V600"/>
<protein>
    <recommendedName>
        <fullName evidence="2">FAD synthase</fullName>
        <ecNumber evidence="2">2.7.7.2</ecNumber>
    </recommendedName>
</protein>
<dbReference type="Pfam" id="PF06574">
    <property type="entry name" value="FAD_syn"/>
    <property type="match status" value="1"/>
</dbReference>
<evidence type="ECO:0000259" key="10">
    <source>
        <dbReference type="Pfam" id="PF06574"/>
    </source>
</evidence>
<evidence type="ECO:0000256" key="5">
    <source>
        <dbReference type="ARBA" id="ARBA00022679"/>
    </source>
</evidence>
<dbReference type="PANTHER" id="PTHR12714">
    <property type="entry name" value="PROTEIN-S ISOPRENYLCYSTEINE O-METHYLTRANSFERASE"/>
    <property type="match status" value="1"/>
</dbReference>
<dbReference type="InterPro" id="IPR015864">
    <property type="entry name" value="FAD_synthase"/>
</dbReference>
<comment type="pathway">
    <text evidence="1">Cofactor biosynthesis; FAD biosynthesis; FAD from FMN: step 1/1.</text>
</comment>
<keyword evidence="4" id="KW-0288">FMN</keyword>
<evidence type="ECO:0000256" key="4">
    <source>
        <dbReference type="ARBA" id="ARBA00022643"/>
    </source>
</evidence>
<keyword evidence="7" id="KW-0547">Nucleotide-binding</keyword>
<dbReference type="GeneID" id="113717577"/>
<dbReference type="Proteomes" id="UP001652660">
    <property type="component" value="Chromosome 11e"/>
</dbReference>
<feature type="domain" description="FAD synthetase" evidence="10">
    <location>
        <begin position="126"/>
        <end position="267"/>
    </location>
</feature>
<sequence>MLGVSRTIFSHHLRDCNCYLNHHYHHQQYKNCSKKKPRHQFCFTAKQLHHPLIVRPSTATLAAMSFSTERFRFLLNNDDCRRDNGLRDPYVNCIQHTKSPPLPGCLSQNEDCQESPPEKLSPIAGGIVALGKFDALHIGHRELAIQASKVGIPFLLSFVGMAEVLGWEPRAPIVAKCDRKRVLSSWAPNCGNLTPREFHIEFSKVRYLTPRQFVEKLSLELGVRGVVAGENYRFGYKAAGDASDLVRLCEEYGLGAYIISSVMDKKQDSKEINASDSMERGQVSSTRVRHALAKGDMNYASELLGRHHRLMLMMEENDRFATDNRVSAPKSCLLNLPPVEGSYENCYLSIGDENVVPCRVMIDTTHIHLELDVLATCIPLTSQDFRLLGIDFAGRHAGNLAFSWPHALIYASGLVSPA</sequence>